<evidence type="ECO:0000313" key="2">
    <source>
        <dbReference type="EMBL" id="MFD1847536.1"/>
    </source>
</evidence>
<organism evidence="2 3">
    <name type="scientific">Arthrobacter flavus</name>
    <dbReference type="NCBI Taxonomy" id="95172"/>
    <lineage>
        <taxon>Bacteria</taxon>
        <taxon>Bacillati</taxon>
        <taxon>Actinomycetota</taxon>
        <taxon>Actinomycetes</taxon>
        <taxon>Micrococcales</taxon>
        <taxon>Micrococcaceae</taxon>
        <taxon>Arthrobacter</taxon>
    </lineage>
</organism>
<name>A0ABW4Q9Y3_9MICC</name>
<evidence type="ECO:0000313" key="3">
    <source>
        <dbReference type="Proteomes" id="UP001597307"/>
    </source>
</evidence>
<dbReference type="InterPro" id="IPR021391">
    <property type="entry name" value="DUF3027"/>
</dbReference>
<dbReference type="RefSeq" id="WP_343882351.1">
    <property type="nucleotide sequence ID" value="NZ_BAAAIJ010000063.1"/>
</dbReference>
<accession>A0ABW4Q9Y3</accession>
<dbReference type="EMBL" id="JBHUGA010000058">
    <property type="protein sequence ID" value="MFD1847536.1"/>
    <property type="molecule type" value="Genomic_DNA"/>
</dbReference>
<evidence type="ECO:0000256" key="1">
    <source>
        <dbReference type="SAM" id="MobiDB-lite"/>
    </source>
</evidence>
<reference evidence="3" key="1">
    <citation type="journal article" date="2019" name="Int. J. Syst. Evol. Microbiol.">
        <title>The Global Catalogue of Microorganisms (GCM) 10K type strain sequencing project: providing services to taxonomists for standard genome sequencing and annotation.</title>
        <authorList>
            <consortium name="The Broad Institute Genomics Platform"/>
            <consortium name="The Broad Institute Genome Sequencing Center for Infectious Disease"/>
            <person name="Wu L."/>
            <person name="Ma J."/>
        </authorList>
    </citation>
    <scope>NUCLEOTIDE SEQUENCE [LARGE SCALE GENOMIC DNA]</scope>
    <source>
        <strain evidence="3">JCM 11496</strain>
    </source>
</reference>
<sequence>MDSDLEIVAHSADVADPALAEAADDAVVPPKRRTPRKPSKPDALLADAVEFARNGVNEIAEQGQVGTHVGAYPDAERVVTHRFEAHLPGYGGWHWFATLARVPRGKEPTISEVGLLPSDTSLLSPPWIPWAERVRPEDSAKDESVSPDAAGGE</sequence>
<keyword evidence="3" id="KW-1185">Reference proteome</keyword>
<dbReference type="Pfam" id="PF11228">
    <property type="entry name" value="DUF3027"/>
    <property type="match status" value="1"/>
</dbReference>
<comment type="caution">
    <text evidence="2">The sequence shown here is derived from an EMBL/GenBank/DDBJ whole genome shotgun (WGS) entry which is preliminary data.</text>
</comment>
<gene>
    <name evidence="2" type="ORF">ACFSFX_13155</name>
</gene>
<dbReference type="Proteomes" id="UP001597307">
    <property type="component" value="Unassembled WGS sequence"/>
</dbReference>
<protein>
    <submittedName>
        <fullName evidence="2">DUF3027 domain-containing protein</fullName>
    </submittedName>
</protein>
<feature type="compositionally biased region" description="Basic and acidic residues" evidence="1">
    <location>
        <begin position="132"/>
        <end position="144"/>
    </location>
</feature>
<proteinExistence type="predicted"/>
<feature type="region of interest" description="Disordered" evidence="1">
    <location>
        <begin position="21"/>
        <end position="41"/>
    </location>
</feature>
<feature type="region of interest" description="Disordered" evidence="1">
    <location>
        <begin position="131"/>
        <end position="153"/>
    </location>
</feature>